<organism evidence="5 6">
    <name type="scientific">Tuber borchii</name>
    <name type="common">White truffle</name>
    <dbReference type="NCBI Taxonomy" id="42251"/>
    <lineage>
        <taxon>Eukaryota</taxon>
        <taxon>Fungi</taxon>
        <taxon>Dikarya</taxon>
        <taxon>Ascomycota</taxon>
        <taxon>Pezizomycotina</taxon>
        <taxon>Pezizomycetes</taxon>
        <taxon>Pezizales</taxon>
        <taxon>Tuberaceae</taxon>
        <taxon>Tuber</taxon>
    </lineage>
</organism>
<feature type="signal peptide" evidence="3">
    <location>
        <begin position="1"/>
        <end position="18"/>
    </location>
</feature>
<name>A0A2T7A976_TUBBO</name>
<evidence type="ECO:0000256" key="2">
    <source>
        <dbReference type="ARBA" id="ARBA00023239"/>
    </source>
</evidence>
<dbReference type="Pfam" id="PF05426">
    <property type="entry name" value="Alginate_lyase"/>
    <property type="match status" value="1"/>
</dbReference>
<keyword evidence="2 5" id="KW-0456">Lyase</keyword>
<dbReference type="OrthoDB" id="5302720at2759"/>
<evidence type="ECO:0000259" key="4">
    <source>
        <dbReference type="Pfam" id="PF05426"/>
    </source>
</evidence>
<evidence type="ECO:0000256" key="3">
    <source>
        <dbReference type="SAM" id="SignalP"/>
    </source>
</evidence>
<dbReference type="GO" id="GO:0016829">
    <property type="term" value="F:lyase activity"/>
    <property type="evidence" value="ECO:0007669"/>
    <property type="project" value="UniProtKB-KW"/>
</dbReference>
<dbReference type="GO" id="GO:0042597">
    <property type="term" value="C:periplasmic space"/>
    <property type="evidence" value="ECO:0007669"/>
    <property type="project" value="InterPro"/>
</dbReference>
<dbReference type="InterPro" id="IPR008397">
    <property type="entry name" value="Alginate_lyase_dom"/>
</dbReference>
<sequence length="387" mass="42627">MRLSFFLYASAFSPLATAFVHPGLLHTAEDFDRVASKVAAQTNPWYAGYQKLIANPHAQTSWIASPVDVVYRGVNPHGQNYVRFYRDIAAAYALALRWKATNDAQYANSSAAIIDAWSSTLTQVGGSADRFLASGLYGYQIANVVEVLRGYPAWTGFEAAKDMLVNIFYPMSHSFIMNHNDARVDHYWANWDLCNLNSILAIGVVADNQSIFNEAVHYFYNGAGNGAITKAIWKIYQDIEGEDLGQLQESGRDQGHTMLVIGLLGTFAQMAKNQGIGLFQYLDNRILKGAEYVAKFNLGYDVPYTTYVNSDVTQGVISNNSRGGIRPIWELLYNRYGKVMGKNVKYTQLYTEKVRAAGGGAEGGGGDYGPNSGGYDLLGYGTLMYSV</sequence>
<dbReference type="Gene3D" id="1.50.10.100">
    <property type="entry name" value="Chondroitin AC/alginate lyase"/>
    <property type="match status" value="1"/>
</dbReference>
<reference evidence="5 6" key="1">
    <citation type="submission" date="2017-04" db="EMBL/GenBank/DDBJ databases">
        <title>Draft genome sequence of Tuber borchii Vittad., a whitish edible truffle.</title>
        <authorList>
            <consortium name="DOE Joint Genome Institute"/>
            <person name="Murat C."/>
            <person name="Kuo A."/>
            <person name="Barry K.W."/>
            <person name="Clum A."/>
            <person name="Dockter R.B."/>
            <person name="Fauchery L."/>
            <person name="Iotti M."/>
            <person name="Kohler A."/>
            <person name="Labutti K."/>
            <person name="Lindquist E.A."/>
            <person name="Lipzen A."/>
            <person name="Ohm R.A."/>
            <person name="Wang M."/>
            <person name="Grigoriev I.V."/>
            <person name="Zambonelli A."/>
            <person name="Martin F.M."/>
        </authorList>
    </citation>
    <scope>NUCLEOTIDE SEQUENCE [LARGE SCALE GENOMIC DNA]</scope>
    <source>
        <strain evidence="5 6">Tbo3840</strain>
    </source>
</reference>
<protein>
    <submittedName>
        <fullName evidence="5">Chondroitin AC/alginate lyase</fullName>
    </submittedName>
</protein>
<dbReference type="Proteomes" id="UP000244722">
    <property type="component" value="Unassembled WGS sequence"/>
</dbReference>
<evidence type="ECO:0000313" key="6">
    <source>
        <dbReference type="Proteomes" id="UP000244722"/>
    </source>
</evidence>
<dbReference type="EMBL" id="NESQ01000002">
    <property type="protein sequence ID" value="PUU84280.1"/>
    <property type="molecule type" value="Genomic_DNA"/>
</dbReference>
<dbReference type="AlphaFoldDB" id="A0A2T7A976"/>
<gene>
    <name evidence="5" type="ORF">B9Z19DRAFT_961097</name>
</gene>
<evidence type="ECO:0000313" key="5">
    <source>
        <dbReference type="EMBL" id="PUU84280.1"/>
    </source>
</evidence>
<accession>A0A2T7A976</accession>
<evidence type="ECO:0000256" key="1">
    <source>
        <dbReference type="ARBA" id="ARBA00022729"/>
    </source>
</evidence>
<feature type="chain" id="PRO_5015568571" evidence="3">
    <location>
        <begin position="19"/>
        <end position="387"/>
    </location>
</feature>
<feature type="domain" description="Alginate lyase" evidence="4">
    <location>
        <begin position="75"/>
        <end position="296"/>
    </location>
</feature>
<proteinExistence type="predicted"/>
<dbReference type="SUPFAM" id="SSF48230">
    <property type="entry name" value="Chondroitin AC/alginate lyase"/>
    <property type="match status" value="1"/>
</dbReference>
<dbReference type="InterPro" id="IPR008929">
    <property type="entry name" value="Chondroitin_lyas"/>
</dbReference>
<keyword evidence="1 3" id="KW-0732">Signal</keyword>
<comment type="caution">
    <text evidence="5">The sequence shown here is derived from an EMBL/GenBank/DDBJ whole genome shotgun (WGS) entry which is preliminary data.</text>
</comment>
<keyword evidence="6" id="KW-1185">Reference proteome</keyword>
<dbReference type="STRING" id="42251.A0A2T7A976"/>